<protein>
    <submittedName>
        <fullName evidence="2">Uncharacterized protein</fullName>
    </submittedName>
</protein>
<accession>A0A5N5WVJ0</accession>
<dbReference type="OrthoDB" id="5374757at2759"/>
<dbReference type="PANTHER" id="PTHR40635:SF1">
    <property type="match status" value="1"/>
</dbReference>
<feature type="compositionally biased region" description="Basic and acidic residues" evidence="1">
    <location>
        <begin position="179"/>
        <end position="192"/>
    </location>
</feature>
<sequence>MAPIRRYLRISKYTILECRVYLDNPSDTRWLLDSRDPVLTRIFAAIRPLVLPKIREENERLFARKKGKPVKDVIAEEDFEVSLFLRESRTRHSLLTRHKVFEEHDNVSSKKSRAGNNSEVTGDAGEAVDTSVLVESDNESGLDLHDIPQAEGNGINGKRQRDTDEPVDVAASRRASKRRKDEEPQPVDDKKMPFKTNYEGFTIYGWVLCLLVTRKGDKVRASTASSEPSRQALMEEWMSTQAQGDVIEEQDAS</sequence>
<reference evidence="2 3" key="1">
    <citation type="submission" date="2019-04" db="EMBL/GenBank/DDBJ databases">
        <title>Friends and foes A comparative genomics study of 23 Aspergillus species from section Flavi.</title>
        <authorList>
            <consortium name="DOE Joint Genome Institute"/>
            <person name="Kjaerbolling I."/>
            <person name="Vesth T."/>
            <person name="Frisvad J.C."/>
            <person name="Nybo J.L."/>
            <person name="Theobald S."/>
            <person name="Kildgaard S."/>
            <person name="Isbrandt T."/>
            <person name="Kuo A."/>
            <person name="Sato A."/>
            <person name="Lyhne E.K."/>
            <person name="Kogle M.E."/>
            <person name="Wiebenga A."/>
            <person name="Kun R.S."/>
            <person name="Lubbers R.J."/>
            <person name="Makela M.R."/>
            <person name="Barry K."/>
            <person name="Chovatia M."/>
            <person name="Clum A."/>
            <person name="Daum C."/>
            <person name="Haridas S."/>
            <person name="He G."/>
            <person name="LaButti K."/>
            <person name="Lipzen A."/>
            <person name="Mondo S."/>
            <person name="Riley R."/>
            <person name="Salamov A."/>
            <person name="Simmons B.A."/>
            <person name="Magnuson J.K."/>
            <person name="Henrissat B."/>
            <person name="Mortensen U.H."/>
            <person name="Larsen T.O."/>
            <person name="Devries R.P."/>
            <person name="Grigoriev I.V."/>
            <person name="Machida M."/>
            <person name="Baker S.E."/>
            <person name="Andersen M.R."/>
        </authorList>
    </citation>
    <scope>NUCLEOTIDE SEQUENCE [LARGE SCALE GENOMIC DNA]</scope>
    <source>
        <strain evidence="2 3">CBS 151.66</strain>
    </source>
</reference>
<feature type="region of interest" description="Disordered" evidence="1">
    <location>
        <begin position="105"/>
        <end position="193"/>
    </location>
</feature>
<evidence type="ECO:0000313" key="3">
    <source>
        <dbReference type="Proteomes" id="UP000326565"/>
    </source>
</evidence>
<dbReference type="Proteomes" id="UP000326565">
    <property type="component" value="Unassembled WGS sequence"/>
</dbReference>
<organism evidence="2 3">
    <name type="scientific">Aspergillus leporis</name>
    <dbReference type="NCBI Taxonomy" id="41062"/>
    <lineage>
        <taxon>Eukaryota</taxon>
        <taxon>Fungi</taxon>
        <taxon>Dikarya</taxon>
        <taxon>Ascomycota</taxon>
        <taxon>Pezizomycotina</taxon>
        <taxon>Eurotiomycetes</taxon>
        <taxon>Eurotiomycetidae</taxon>
        <taxon>Eurotiales</taxon>
        <taxon>Aspergillaceae</taxon>
        <taxon>Aspergillus</taxon>
        <taxon>Aspergillus subgen. Circumdati</taxon>
    </lineage>
</organism>
<evidence type="ECO:0000256" key="1">
    <source>
        <dbReference type="SAM" id="MobiDB-lite"/>
    </source>
</evidence>
<keyword evidence="3" id="KW-1185">Reference proteome</keyword>
<evidence type="ECO:0000313" key="2">
    <source>
        <dbReference type="EMBL" id="KAB8072558.1"/>
    </source>
</evidence>
<name>A0A5N5WVJ0_9EURO</name>
<dbReference type="EMBL" id="ML732244">
    <property type="protein sequence ID" value="KAB8072558.1"/>
    <property type="molecule type" value="Genomic_DNA"/>
</dbReference>
<proteinExistence type="predicted"/>
<dbReference type="PANTHER" id="PTHR40635">
    <property type="match status" value="1"/>
</dbReference>
<gene>
    <name evidence="2" type="ORF">BDV29DRAFT_149536</name>
</gene>
<dbReference type="AlphaFoldDB" id="A0A5N5WVJ0"/>